<feature type="region of interest" description="Disordered" evidence="1">
    <location>
        <begin position="1"/>
        <end position="33"/>
    </location>
</feature>
<name>A0A2S2PVS0_9HEMI</name>
<organism evidence="2">
    <name type="scientific">Sipha flava</name>
    <name type="common">yellow sugarcane aphid</name>
    <dbReference type="NCBI Taxonomy" id="143950"/>
    <lineage>
        <taxon>Eukaryota</taxon>
        <taxon>Metazoa</taxon>
        <taxon>Ecdysozoa</taxon>
        <taxon>Arthropoda</taxon>
        <taxon>Hexapoda</taxon>
        <taxon>Insecta</taxon>
        <taxon>Pterygota</taxon>
        <taxon>Neoptera</taxon>
        <taxon>Paraneoptera</taxon>
        <taxon>Hemiptera</taxon>
        <taxon>Sternorrhyncha</taxon>
        <taxon>Aphidomorpha</taxon>
        <taxon>Aphidoidea</taxon>
        <taxon>Aphididae</taxon>
        <taxon>Sipha</taxon>
    </lineage>
</organism>
<reference evidence="2" key="1">
    <citation type="submission" date="2018-04" db="EMBL/GenBank/DDBJ databases">
        <title>Transcriptome assembly of Sipha flava.</title>
        <authorList>
            <person name="Scully E.D."/>
            <person name="Geib S.M."/>
            <person name="Palmer N.A."/>
            <person name="Koch K."/>
            <person name="Bradshaw J."/>
            <person name="Heng-Moss T."/>
            <person name="Sarath G."/>
        </authorList>
    </citation>
    <scope>NUCLEOTIDE SEQUENCE</scope>
</reference>
<dbReference type="EMBL" id="GGMS01000290">
    <property type="protein sequence ID" value="MBY69493.1"/>
    <property type="molecule type" value="Transcribed_RNA"/>
</dbReference>
<feature type="compositionally biased region" description="Basic residues" evidence="1">
    <location>
        <begin position="1"/>
        <end position="14"/>
    </location>
</feature>
<evidence type="ECO:0000313" key="2">
    <source>
        <dbReference type="EMBL" id="MBY69493.1"/>
    </source>
</evidence>
<proteinExistence type="predicted"/>
<accession>A0A2S2PVS0</accession>
<gene>
    <name evidence="2" type="ORF">g.1632</name>
</gene>
<protein>
    <submittedName>
        <fullName evidence="2">Uncharacterized protein</fullName>
    </submittedName>
</protein>
<dbReference type="AlphaFoldDB" id="A0A2S2PVS0"/>
<sequence length="107" mass="12909">MGKVKKKKIKKKNKNNSNWISNKPTEIPKKPKKGEKYLNFLRTDRLRKRRYNVTRVVDQFVYEPKSKTMFHLANRRTAWKQLESCVSIDYGFRARESHERDRCAATY</sequence>
<evidence type="ECO:0000256" key="1">
    <source>
        <dbReference type="SAM" id="MobiDB-lite"/>
    </source>
</evidence>